<dbReference type="GO" id="GO:0005789">
    <property type="term" value="C:endoplasmic reticulum membrane"/>
    <property type="evidence" value="ECO:0007669"/>
    <property type="project" value="UniProtKB-SubCell"/>
</dbReference>
<dbReference type="PROSITE" id="PS50845">
    <property type="entry name" value="RETICULON"/>
    <property type="match status" value="1"/>
</dbReference>
<protein>
    <recommendedName>
        <fullName evidence="6">Reticulon-like protein</fullName>
    </recommendedName>
</protein>
<evidence type="ECO:0000313" key="8">
    <source>
        <dbReference type="EMBL" id="KAK9826670.1"/>
    </source>
</evidence>
<feature type="transmembrane region" description="Helical" evidence="6">
    <location>
        <begin position="203"/>
        <end position="221"/>
    </location>
</feature>
<keyword evidence="4 6" id="KW-1133">Transmembrane helix</keyword>
<evidence type="ECO:0000256" key="4">
    <source>
        <dbReference type="ARBA" id="ARBA00022989"/>
    </source>
</evidence>
<keyword evidence="9" id="KW-1185">Reference proteome</keyword>
<keyword evidence="5 6" id="KW-0472">Membrane</keyword>
<name>A0AAW1QZG2_9CHLO</name>
<evidence type="ECO:0000256" key="1">
    <source>
        <dbReference type="ARBA" id="ARBA00004477"/>
    </source>
</evidence>
<gene>
    <name evidence="8" type="ORF">WJX74_009090</name>
</gene>
<evidence type="ECO:0000256" key="3">
    <source>
        <dbReference type="ARBA" id="ARBA00022824"/>
    </source>
</evidence>
<comment type="subcellular location">
    <subcellularLocation>
        <location evidence="1 6">Endoplasmic reticulum membrane</location>
        <topology evidence="1 6">Multi-pass membrane protein</topology>
    </subcellularLocation>
</comment>
<evidence type="ECO:0000313" key="9">
    <source>
        <dbReference type="Proteomes" id="UP001438707"/>
    </source>
</evidence>
<comment type="caution">
    <text evidence="8">The sequence shown here is derived from an EMBL/GenBank/DDBJ whole genome shotgun (WGS) entry which is preliminary data.</text>
</comment>
<dbReference type="InterPro" id="IPR003388">
    <property type="entry name" value="Reticulon"/>
</dbReference>
<evidence type="ECO:0000256" key="5">
    <source>
        <dbReference type="ARBA" id="ARBA00023136"/>
    </source>
</evidence>
<reference evidence="8 9" key="1">
    <citation type="journal article" date="2024" name="Nat. Commun.">
        <title>Phylogenomics reveals the evolutionary origins of lichenization in chlorophyte algae.</title>
        <authorList>
            <person name="Puginier C."/>
            <person name="Libourel C."/>
            <person name="Otte J."/>
            <person name="Skaloud P."/>
            <person name="Haon M."/>
            <person name="Grisel S."/>
            <person name="Petersen M."/>
            <person name="Berrin J.G."/>
            <person name="Delaux P.M."/>
            <person name="Dal Grande F."/>
            <person name="Keller J."/>
        </authorList>
    </citation>
    <scope>NUCLEOTIDE SEQUENCE [LARGE SCALE GENOMIC DNA]</scope>
    <source>
        <strain evidence="8 9">SAG 2145</strain>
    </source>
</reference>
<feature type="transmembrane region" description="Helical" evidence="6">
    <location>
        <begin position="115"/>
        <end position="134"/>
    </location>
</feature>
<dbReference type="Pfam" id="PF02453">
    <property type="entry name" value="Reticulon"/>
    <property type="match status" value="1"/>
</dbReference>
<feature type="domain" description="Reticulon" evidence="7">
    <location>
        <begin position="79"/>
        <end position="240"/>
    </location>
</feature>
<proteinExistence type="predicted"/>
<evidence type="ECO:0000256" key="2">
    <source>
        <dbReference type="ARBA" id="ARBA00022692"/>
    </source>
</evidence>
<organism evidence="8 9">
    <name type="scientific">Apatococcus lobatus</name>
    <dbReference type="NCBI Taxonomy" id="904363"/>
    <lineage>
        <taxon>Eukaryota</taxon>
        <taxon>Viridiplantae</taxon>
        <taxon>Chlorophyta</taxon>
        <taxon>core chlorophytes</taxon>
        <taxon>Trebouxiophyceae</taxon>
        <taxon>Chlorellales</taxon>
        <taxon>Chlorellaceae</taxon>
        <taxon>Apatococcus</taxon>
    </lineage>
</organism>
<accession>A0AAW1QZG2</accession>
<evidence type="ECO:0000256" key="6">
    <source>
        <dbReference type="RuleBase" id="RU363132"/>
    </source>
</evidence>
<dbReference type="EMBL" id="JALJOS010000020">
    <property type="protein sequence ID" value="KAK9826670.1"/>
    <property type="molecule type" value="Genomic_DNA"/>
</dbReference>
<feature type="transmembrane region" description="Helical" evidence="6">
    <location>
        <begin position="89"/>
        <end position="109"/>
    </location>
</feature>
<dbReference type="Proteomes" id="UP001438707">
    <property type="component" value="Unassembled WGS sequence"/>
</dbReference>
<sequence>MDTENSPFSSVDASDLSLEQTFARTDAREPLTEVQRSIRFCDSPGDSTQKSSLKAKTPCSHVYHVSCEAEADSSSMDDLKAVLMWQNPAVSALAFLCGCLTCLAIDFGLNGSHGLNFVTGLCFALLTVLGLNFLRGLVSAKWLRNSHWSGSSAADAAAAQAANVVRHLASWHDTLLASSSPTLTSQVTILLSLSAYLGSLLSFWRLVLVAFVAVFTLPVGYQSNQASISDAWAQATATVQGAWVKAGLSRRSKLCAIAGLIMLIWIISPWPTRLMLLLNGMVAIRCHLQPGEVKAVRDAAKPYTKSVGRNAKRLSMAASGAFVAAGRRMSTPSRATPRAQ</sequence>
<dbReference type="AlphaFoldDB" id="A0AAW1QZG2"/>
<evidence type="ECO:0000259" key="7">
    <source>
        <dbReference type="PROSITE" id="PS50845"/>
    </source>
</evidence>
<keyword evidence="2 6" id="KW-0812">Transmembrane</keyword>
<keyword evidence="3 6" id="KW-0256">Endoplasmic reticulum</keyword>
<feature type="transmembrane region" description="Helical" evidence="6">
    <location>
        <begin position="254"/>
        <end position="271"/>
    </location>
</feature>